<evidence type="ECO:0000313" key="9">
    <source>
        <dbReference type="Proteomes" id="UP000007113"/>
    </source>
</evidence>
<comment type="similarity">
    <text evidence="1 7">Belongs to the cytochrome P450 family.</text>
</comment>
<keyword evidence="2 7" id="KW-0349">Heme</keyword>
<dbReference type="PANTHER" id="PTHR46696">
    <property type="entry name" value="P450, PUTATIVE (EUROFUNG)-RELATED"/>
    <property type="match status" value="1"/>
</dbReference>
<proteinExistence type="inferred from homology"/>
<dbReference type="STRING" id="682795.AciX8_4784"/>
<evidence type="ECO:0000256" key="4">
    <source>
        <dbReference type="ARBA" id="ARBA00023002"/>
    </source>
</evidence>
<dbReference type="InterPro" id="IPR017972">
    <property type="entry name" value="Cyt_P450_CS"/>
</dbReference>
<evidence type="ECO:0000256" key="2">
    <source>
        <dbReference type="ARBA" id="ARBA00022617"/>
    </source>
</evidence>
<dbReference type="EC" id="1.14.14.84" evidence="8"/>
<evidence type="ECO:0000256" key="1">
    <source>
        <dbReference type="ARBA" id="ARBA00010617"/>
    </source>
</evidence>
<dbReference type="InterPro" id="IPR002397">
    <property type="entry name" value="Cyt_P450_B"/>
</dbReference>
<dbReference type="GO" id="GO:0005506">
    <property type="term" value="F:iron ion binding"/>
    <property type="evidence" value="ECO:0007669"/>
    <property type="project" value="InterPro"/>
</dbReference>
<reference evidence="8 9" key="1">
    <citation type="submission" date="2011-11" db="EMBL/GenBank/DDBJ databases">
        <title>Complete sequence of Granulicella mallensis MP5ACTX8.</title>
        <authorList>
            <consortium name="US DOE Joint Genome Institute"/>
            <person name="Lucas S."/>
            <person name="Copeland A."/>
            <person name="Lapidus A."/>
            <person name="Cheng J.-F."/>
            <person name="Goodwin L."/>
            <person name="Pitluck S."/>
            <person name="Peters L."/>
            <person name="Lu M."/>
            <person name="Detter J.C."/>
            <person name="Han C."/>
            <person name="Tapia R."/>
            <person name="Land M."/>
            <person name="Hauser L."/>
            <person name="Kyrpides N."/>
            <person name="Ivanova N."/>
            <person name="Mikhailova N."/>
            <person name="Pagani I."/>
            <person name="Rawat S."/>
            <person name="Mannisto M."/>
            <person name="Haggblom M."/>
            <person name="Woyke T."/>
        </authorList>
    </citation>
    <scope>NUCLEOTIDE SEQUENCE [LARGE SCALE GENOMIC DNA]</scope>
    <source>
        <strain evidence="9">ATCC BAA-1857 / DSM 23137 / MP5ACTX8</strain>
    </source>
</reference>
<dbReference type="PRINTS" id="PR00359">
    <property type="entry name" value="BP450"/>
</dbReference>
<dbReference type="InterPro" id="IPR001128">
    <property type="entry name" value="Cyt_P450"/>
</dbReference>
<dbReference type="FunFam" id="1.10.630.10:FF:000018">
    <property type="entry name" value="Cytochrome P450 monooxygenase"/>
    <property type="match status" value="1"/>
</dbReference>
<keyword evidence="9" id="KW-1185">Reference proteome</keyword>
<organism evidence="8 9">
    <name type="scientific">Granulicella mallensis (strain ATCC BAA-1857 / DSM 23137 / MP5ACTX8)</name>
    <dbReference type="NCBI Taxonomy" id="682795"/>
    <lineage>
        <taxon>Bacteria</taxon>
        <taxon>Pseudomonadati</taxon>
        <taxon>Acidobacteriota</taxon>
        <taxon>Terriglobia</taxon>
        <taxon>Terriglobales</taxon>
        <taxon>Acidobacteriaceae</taxon>
        <taxon>Granulicella</taxon>
    </lineage>
</organism>
<keyword evidence="5 7" id="KW-0408">Iron</keyword>
<keyword evidence="6 7" id="KW-0503">Monooxygenase</keyword>
<dbReference type="Gene3D" id="1.10.630.10">
    <property type="entry name" value="Cytochrome P450"/>
    <property type="match status" value="1"/>
</dbReference>
<dbReference type="GO" id="GO:0050056">
    <property type="term" value="F:linalool 8-monooxygenase activity"/>
    <property type="evidence" value="ECO:0007669"/>
    <property type="project" value="UniProtKB-EC"/>
</dbReference>
<keyword evidence="3 7" id="KW-0479">Metal-binding</keyword>
<dbReference type="eggNOG" id="COG2124">
    <property type="taxonomic scope" value="Bacteria"/>
</dbReference>
<dbReference type="SUPFAM" id="SSF48264">
    <property type="entry name" value="Cytochrome P450"/>
    <property type="match status" value="1"/>
</dbReference>
<keyword evidence="4 7" id="KW-0560">Oxidoreductase</keyword>
<dbReference type="InterPro" id="IPR036396">
    <property type="entry name" value="Cyt_P450_sf"/>
</dbReference>
<evidence type="ECO:0000256" key="6">
    <source>
        <dbReference type="ARBA" id="ARBA00023033"/>
    </source>
</evidence>
<dbReference type="Proteomes" id="UP000007113">
    <property type="component" value="Chromosome"/>
</dbReference>
<dbReference type="AlphaFoldDB" id="G8NYJ4"/>
<dbReference type="OrthoDB" id="9801155at2"/>
<dbReference type="EMBL" id="CP003130">
    <property type="protein sequence ID" value="AEU39053.1"/>
    <property type="molecule type" value="Genomic_DNA"/>
</dbReference>
<evidence type="ECO:0000256" key="3">
    <source>
        <dbReference type="ARBA" id="ARBA00022723"/>
    </source>
</evidence>
<dbReference type="PROSITE" id="PS00086">
    <property type="entry name" value="CYTOCHROME_P450"/>
    <property type="match status" value="1"/>
</dbReference>
<dbReference type="RefSeq" id="WP_014267924.1">
    <property type="nucleotide sequence ID" value="NC_016631.1"/>
</dbReference>
<name>G8NYJ4_GRAMM</name>
<dbReference type="PANTHER" id="PTHR46696:SF1">
    <property type="entry name" value="CYTOCHROME P450 YJIB-RELATED"/>
    <property type="match status" value="1"/>
</dbReference>
<evidence type="ECO:0000256" key="5">
    <source>
        <dbReference type="ARBA" id="ARBA00023004"/>
    </source>
</evidence>
<dbReference type="HOGENOM" id="CLU_033716_2_0_0"/>
<protein>
    <submittedName>
        <fullName evidence="8">Linalool 8-monooxygenase</fullName>
        <ecNumber evidence="8">1.14.14.84</ecNumber>
    </submittedName>
</protein>
<dbReference type="KEGG" id="gma:AciX8_4784"/>
<sequence length="404" mass="45820">MKMADFSSPSFYADPYPVYERLRKEGAFVPLMPGIWATGSYATTEMLLRDKRWGKEYLAYVHMRHGEERTKDAAFQTVHRSVLMLNPPEHTYMKGLLMKTFNAERIAEFRSNLQATTEHLVDSFIDKGSVDLVKHFAYPLPITAICILLGLDEEETLFLLTEGAAMVRPFLRVLDIAEISMDQIEAANAATKSLDEFFTRKLRKLRQSPGDDLISTLLTAEENGQRLTDEEIVASIFITFVAGHETTINMVANILISLYRNPDQLELVRQNHSLIPPCINECLRYETSLQITSRHALEDMEFEGISFSEGETIVICLGAVNRDPQRFIDPDRLVITRSDPGSRNLAFGAGAHYCIGAMLATAELEIALRTLFRRIPDMRLTNLDDLRWLHLSTVRGVETLQAAW</sequence>
<dbReference type="CDD" id="cd20625">
    <property type="entry name" value="CYP164-like"/>
    <property type="match status" value="1"/>
</dbReference>
<evidence type="ECO:0000313" key="8">
    <source>
        <dbReference type="EMBL" id="AEU39053.1"/>
    </source>
</evidence>
<accession>G8NYJ4</accession>
<dbReference type="GO" id="GO:0020037">
    <property type="term" value="F:heme binding"/>
    <property type="evidence" value="ECO:0007669"/>
    <property type="project" value="InterPro"/>
</dbReference>
<gene>
    <name evidence="8" type="ordered locus">AciX8_4784</name>
</gene>
<dbReference type="Pfam" id="PF00067">
    <property type="entry name" value="p450"/>
    <property type="match status" value="1"/>
</dbReference>
<evidence type="ECO:0000256" key="7">
    <source>
        <dbReference type="RuleBase" id="RU000461"/>
    </source>
</evidence>